<feature type="transmembrane region" description="Helical" evidence="1">
    <location>
        <begin position="160"/>
        <end position="188"/>
    </location>
</feature>
<keyword evidence="1" id="KW-0812">Transmembrane</keyword>
<feature type="transmembrane region" description="Helical" evidence="1">
    <location>
        <begin position="200"/>
        <end position="221"/>
    </location>
</feature>
<evidence type="ECO:0008006" key="4">
    <source>
        <dbReference type="Google" id="ProtNLM"/>
    </source>
</evidence>
<feature type="transmembrane region" description="Helical" evidence="1">
    <location>
        <begin position="80"/>
        <end position="106"/>
    </location>
</feature>
<dbReference type="PANTHER" id="PTHR31272:SF9">
    <property type="entry name" value="BLL1027 PROTEIN"/>
    <property type="match status" value="1"/>
</dbReference>
<gene>
    <name evidence="2" type="ORF">A3J59_03915</name>
</gene>
<feature type="transmembrane region" description="Helical" evidence="1">
    <location>
        <begin position="241"/>
        <end position="258"/>
    </location>
</feature>
<dbReference type="PANTHER" id="PTHR31272">
    <property type="entry name" value="CYTOCHROME C-TYPE BIOGENESIS PROTEIN HI_1454-RELATED"/>
    <property type="match status" value="1"/>
</dbReference>
<feature type="transmembrane region" description="Helical" evidence="1">
    <location>
        <begin position="51"/>
        <end position="73"/>
    </location>
</feature>
<evidence type="ECO:0000313" key="2">
    <source>
        <dbReference type="EMBL" id="OGY52035.1"/>
    </source>
</evidence>
<comment type="caution">
    <text evidence="2">The sequence shown here is derived from an EMBL/GenBank/DDBJ whole genome shotgun (WGS) entry which is preliminary data.</text>
</comment>
<organism evidence="2 3">
    <name type="scientific">Candidatus Buchananbacteria bacterium RIFCSPHIGHO2_02_FULL_56_16</name>
    <dbReference type="NCBI Taxonomy" id="1797542"/>
    <lineage>
        <taxon>Bacteria</taxon>
        <taxon>Candidatus Buchananiibacteriota</taxon>
    </lineage>
</organism>
<dbReference type="InterPro" id="IPR021315">
    <property type="entry name" value="Gap/Sap"/>
</dbReference>
<evidence type="ECO:0000256" key="1">
    <source>
        <dbReference type="SAM" id="Phobius"/>
    </source>
</evidence>
<feature type="transmembrane region" description="Helical" evidence="1">
    <location>
        <begin position="118"/>
        <end position="139"/>
    </location>
</feature>
<dbReference type="AlphaFoldDB" id="A0A1G1YI76"/>
<accession>A0A1G1YI76</accession>
<sequence>MPRIRFVWLAAALVAVLAIVALKFSPAAPQLVWNLSAGGTRLLPLVTVSALLDSLNPCAFSVLVVTVAFLLSLGASRRRLLTIGGVYVLGIFTVYLLIGLGIVSALHLFNTPHFMGRLGAVLLIGLGSASLLGALFPAFPLRLKMPAATQRPMARLLERATVPAAFGLGLLVGLCEFPCTGGPYLAVLGLLHDQTTRWRGFWYLLWYNLLFIAPLVVILALASGRRSVELLEAWKRRNLRATRLITGIGMIILGFAILTF</sequence>
<dbReference type="InterPro" id="IPR051790">
    <property type="entry name" value="Cytochrome_c-biogenesis_DsbD"/>
</dbReference>
<protein>
    <recommendedName>
        <fullName evidence="4">Cytochrome C biogenesis protein transmembrane domain-containing protein</fullName>
    </recommendedName>
</protein>
<evidence type="ECO:0000313" key="3">
    <source>
        <dbReference type="Proteomes" id="UP000177310"/>
    </source>
</evidence>
<name>A0A1G1YI76_9BACT</name>
<keyword evidence="1" id="KW-1133">Transmembrane helix</keyword>
<dbReference type="Pfam" id="PF11139">
    <property type="entry name" value="SfLAP"/>
    <property type="match status" value="1"/>
</dbReference>
<dbReference type="Proteomes" id="UP000177310">
    <property type="component" value="Unassembled WGS sequence"/>
</dbReference>
<dbReference type="EMBL" id="MHIL01000010">
    <property type="protein sequence ID" value="OGY52035.1"/>
    <property type="molecule type" value="Genomic_DNA"/>
</dbReference>
<dbReference type="STRING" id="1797542.A3J59_03915"/>
<proteinExistence type="predicted"/>
<reference evidence="2 3" key="1">
    <citation type="journal article" date="2016" name="Nat. Commun.">
        <title>Thousands of microbial genomes shed light on interconnected biogeochemical processes in an aquifer system.</title>
        <authorList>
            <person name="Anantharaman K."/>
            <person name="Brown C.T."/>
            <person name="Hug L.A."/>
            <person name="Sharon I."/>
            <person name="Castelle C.J."/>
            <person name="Probst A.J."/>
            <person name="Thomas B.C."/>
            <person name="Singh A."/>
            <person name="Wilkins M.J."/>
            <person name="Karaoz U."/>
            <person name="Brodie E.L."/>
            <person name="Williams K.H."/>
            <person name="Hubbard S.S."/>
            <person name="Banfield J.F."/>
        </authorList>
    </citation>
    <scope>NUCLEOTIDE SEQUENCE [LARGE SCALE GENOMIC DNA]</scope>
</reference>
<keyword evidence="1" id="KW-0472">Membrane</keyword>